<dbReference type="Pfam" id="PF03484">
    <property type="entry name" value="B5"/>
    <property type="match status" value="1"/>
</dbReference>
<dbReference type="GO" id="GO:0006432">
    <property type="term" value="P:phenylalanyl-tRNA aminoacylation"/>
    <property type="evidence" value="ECO:0007669"/>
    <property type="project" value="InterPro"/>
</dbReference>
<comment type="caution">
    <text evidence="18">The sequence shown here is derived from an EMBL/GenBank/DDBJ whole genome shotgun (WGS) entry which is preliminary data.</text>
</comment>
<keyword evidence="14" id="KW-0030">Aminoacyl-tRNA synthetase</keyword>
<evidence type="ECO:0000256" key="11">
    <source>
        <dbReference type="ARBA" id="ARBA00022840"/>
    </source>
</evidence>
<dbReference type="Gene3D" id="3.30.930.10">
    <property type="entry name" value="Bira Bifunctional Protein, Domain 2"/>
    <property type="match status" value="1"/>
</dbReference>
<name>A0AAN7PYE9_9COLE</name>
<dbReference type="CDD" id="cd00769">
    <property type="entry name" value="PheRS_beta_core"/>
    <property type="match status" value="1"/>
</dbReference>
<dbReference type="InterPro" id="IPR009061">
    <property type="entry name" value="DNA-bd_dom_put_sf"/>
</dbReference>
<evidence type="ECO:0000256" key="12">
    <source>
        <dbReference type="ARBA" id="ARBA00022842"/>
    </source>
</evidence>
<evidence type="ECO:0000256" key="8">
    <source>
        <dbReference type="ARBA" id="ARBA00022598"/>
    </source>
</evidence>
<evidence type="ECO:0000256" key="16">
    <source>
        <dbReference type="ARBA" id="ARBA00049255"/>
    </source>
</evidence>
<comment type="cofactor">
    <cofactor evidence="1">
        <name>Mg(2+)</name>
        <dbReference type="ChEBI" id="CHEBI:18420"/>
    </cofactor>
</comment>
<dbReference type="PROSITE" id="PS51483">
    <property type="entry name" value="B5"/>
    <property type="match status" value="1"/>
</dbReference>
<dbReference type="InterPro" id="IPR045060">
    <property type="entry name" value="Phe-tRNA-ligase_IIc_bsu"/>
</dbReference>
<dbReference type="GO" id="GO:0004826">
    <property type="term" value="F:phenylalanine-tRNA ligase activity"/>
    <property type="evidence" value="ECO:0007669"/>
    <property type="project" value="UniProtKB-EC"/>
</dbReference>
<gene>
    <name evidence="18" type="ORF">RN001_004408</name>
</gene>
<protein>
    <recommendedName>
        <fullName evidence="6">Phenylalanine--tRNA ligase beta subunit</fullName>
        <ecNumber evidence="5">6.1.1.20</ecNumber>
    </recommendedName>
    <alternativeName>
        <fullName evidence="15">Phenylalanyl-tRNA synthetase beta subunit</fullName>
    </alternativeName>
</protein>
<dbReference type="Gene3D" id="3.30.56.10">
    <property type="match status" value="2"/>
</dbReference>
<dbReference type="GO" id="GO:0009328">
    <property type="term" value="C:phenylalanine-tRNA ligase complex"/>
    <property type="evidence" value="ECO:0007669"/>
    <property type="project" value="TreeGrafter"/>
</dbReference>
<evidence type="ECO:0000313" key="19">
    <source>
        <dbReference type="Proteomes" id="UP001353858"/>
    </source>
</evidence>
<evidence type="ECO:0000256" key="10">
    <source>
        <dbReference type="ARBA" id="ARBA00022741"/>
    </source>
</evidence>
<dbReference type="FunFam" id="3.30.56.10:FF:000003">
    <property type="entry name" value="Phenylalanine--tRNA ligase beta subunit"/>
    <property type="match status" value="1"/>
</dbReference>
<dbReference type="SUPFAM" id="SSF46955">
    <property type="entry name" value="Putative DNA-binding domain"/>
    <property type="match status" value="2"/>
</dbReference>
<dbReference type="GO" id="GO:0000287">
    <property type="term" value="F:magnesium ion binding"/>
    <property type="evidence" value="ECO:0007669"/>
    <property type="project" value="InterPro"/>
</dbReference>
<evidence type="ECO:0000256" key="9">
    <source>
        <dbReference type="ARBA" id="ARBA00022723"/>
    </source>
</evidence>
<evidence type="ECO:0000256" key="6">
    <source>
        <dbReference type="ARBA" id="ARBA00017032"/>
    </source>
</evidence>
<keyword evidence="13" id="KW-0648">Protein biosynthesis</keyword>
<keyword evidence="7" id="KW-0963">Cytoplasm</keyword>
<evidence type="ECO:0000256" key="3">
    <source>
        <dbReference type="ARBA" id="ARBA00007438"/>
    </source>
</evidence>
<dbReference type="InterPro" id="IPR045864">
    <property type="entry name" value="aa-tRNA-synth_II/BPL/LPL"/>
</dbReference>
<evidence type="ECO:0000256" key="1">
    <source>
        <dbReference type="ARBA" id="ARBA00001946"/>
    </source>
</evidence>
<dbReference type="Pfam" id="PF18262">
    <property type="entry name" value="PhetRS_B1"/>
    <property type="match status" value="1"/>
</dbReference>
<evidence type="ECO:0000256" key="13">
    <source>
        <dbReference type="ARBA" id="ARBA00022917"/>
    </source>
</evidence>
<dbReference type="SUPFAM" id="SSF55681">
    <property type="entry name" value="Class II aaRS and biotin synthetases"/>
    <property type="match status" value="1"/>
</dbReference>
<dbReference type="GO" id="GO:0005524">
    <property type="term" value="F:ATP binding"/>
    <property type="evidence" value="ECO:0007669"/>
    <property type="project" value="UniProtKB-KW"/>
</dbReference>
<evidence type="ECO:0000313" key="18">
    <source>
        <dbReference type="EMBL" id="KAK4881089.1"/>
    </source>
</evidence>
<dbReference type="Gene3D" id="3.50.40.10">
    <property type="entry name" value="Phenylalanyl-trna Synthetase, Chain B, domain 3"/>
    <property type="match status" value="1"/>
</dbReference>
<evidence type="ECO:0000256" key="15">
    <source>
        <dbReference type="ARBA" id="ARBA00033189"/>
    </source>
</evidence>
<organism evidence="18 19">
    <name type="scientific">Aquatica leii</name>
    <dbReference type="NCBI Taxonomy" id="1421715"/>
    <lineage>
        <taxon>Eukaryota</taxon>
        <taxon>Metazoa</taxon>
        <taxon>Ecdysozoa</taxon>
        <taxon>Arthropoda</taxon>
        <taxon>Hexapoda</taxon>
        <taxon>Insecta</taxon>
        <taxon>Pterygota</taxon>
        <taxon>Neoptera</taxon>
        <taxon>Endopterygota</taxon>
        <taxon>Coleoptera</taxon>
        <taxon>Polyphaga</taxon>
        <taxon>Elateriformia</taxon>
        <taxon>Elateroidea</taxon>
        <taxon>Lampyridae</taxon>
        <taxon>Luciolinae</taxon>
        <taxon>Aquatica</taxon>
    </lineage>
</organism>
<feature type="domain" description="B5" evidence="17">
    <location>
        <begin position="305"/>
        <end position="382"/>
    </location>
</feature>
<dbReference type="SMART" id="SM00874">
    <property type="entry name" value="B5"/>
    <property type="match status" value="1"/>
</dbReference>
<comment type="catalytic activity">
    <reaction evidence="16">
        <text>tRNA(Phe) + L-phenylalanine + ATP = L-phenylalanyl-tRNA(Phe) + AMP + diphosphate + H(+)</text>
        <dbReference type="Rhea" id="RHEA:19413"/>
        <dbReference type="Rhea" id="RHEA-COMP:9668"/>
        <dbReference type="Rhea" id="RHEA-COMP:9699"/>
        <dbReference type="ChEBI" id="CHEBI:15378"/>
        <dbReference type="ChEBI" id="CHEBI:30616"/>
        <dbReference type="ChEBI" id="CHEBI:33019"/>
        <dbReference type="ChEBI" id="CHEBI:58095"/>
        <dbReference type="ChEBI" id="CHEBI:78442"/>
        <dbReference type="ChEBI" id="CHEBI:78531"/>
        <dbReference type="ChEBI" id="CHEBI:456215"/>
        <dbReference type="EC" id="6.1.1.20"/>
    </reaction>
</comment>
<dbReference type="FunFam" id="3.30.56.10:FF:000005">
    <property type="entry name" value="Phenylalanine--tRNA ligase beta subunit"/>
    <property type="match status" value="1"/>
</dbReference>
<dbReference type="InterPro" id="IPR005147">
    <property type="entry name" value="tRNA_synthase_B5-dom"/>
</dbReference>
<dbReference type="InterPro" id="IPR020825">
    <property type="entry name" value="Phe-tRNA_synthase-like_B3/B4"/>
</dbReference>
<dbReference type="SUPFAM" id="SSF56037">
    <property type="entry name" value="PheT/TilS domain"/>
    <property type="match status" value="1"/>
</dbReference>
<evidence type="ECO:0000259" key="17">
    <source>
        <dbReference type="PROSITE" id="PS51483"/>
    </source>
</evidence>
<dbReference type="InterPro" id="IPR041616">
    <property type="entry name" value="PheRS_beta_core"/>
</dbReference>
<dbReference type="PANTHER" id="PTHR10947">
    <property type="entry name" value="PHENYLALANYL-TRNA SYNTHETASE BETA CHAIN AND LEUCINE-RICH REPEAT-CONTAINING PROTEIN 47"/>
    <property type="match status" value="1"/>
</dbReference>
<keyword evidence="8" id="KW-0436">Ligase</keyword>
<sequence length="594" mass="66443">MPTVGVKRDALFKALGKTYSDDEFQSLCFQYGLELDEITTEKQMITKEQGENAESSVGASEDIIYRIDVPANRYDLLCLEGLVRGLLIYQGKIDLPSYKMLAPQDGFEHKLIIKSNTSTIRPYAVGAVLRNIHFTQDSYNSFIDLQDKLHQNICRKRSLVAIGTHDLDVIKGPFVYDAKPPAEIKFQPLNLDKEYTATELMDLYSGHAQLKQYLPIIKDKDVYPVIYDNNGVVLSMPPIINGHHSRITLNTKNVFIECTATDLTKAKIVLDIIVCMFSEYCDQKYTVEYCEVVQADGSSNKYPELRYREEVIQTAKTNTAIGTNESGKNIASLLSKMCLQSKPSNSGKTIKVTIPPTRHDVIHACDIFEDVAIAYGYNNIVRTLPKTNTIAQQLPLNKLSDLLRGPICQAGFTEALTFSLCSRDDVSTKLGTNIESVKAVHISNPKTLEFQVCRTTLLPGLLKTLAANKKMPLPIKIFEISDVVLKDVNSEVGARNERRICAVNCNKNAGFEVVHGLLDRIMMLLEVPWNPQRGETGYYLLESNDPAYFPQRCAEIICNGKVAGKIGVLHPNVLTQFELTNPCSCMEIEIESFV</sequence>
<keyword evidence="11" id="KW-0067">ATP-binding</keyword>
<dbReference type="Pfam" id="PF03483">
    <property type="entry name" value="B3_4"/>
    <property type="match status" value="1"/>
</dbReference>
<comment type="similarity">
    <text evidence="3">Belongs to the phenylalanyl-tRNA synthetase beta subunit family. Type 2 subfamily.</text>
</comment>
<dbReference type="EMBL" id="JARPUR010000002">
    <property type="protein sequence ID" value="KAK4881089.1"/>
    <property type="molecule type" value="Genomic_DNA"/>
</dbReference>
<dbReference type="FunFam" id="3.50.40.10:FF:000002">
    <property type="entry name" value="phenylalanine--tRNA ligase beta subunit"/>
    <property type="match status" value="1"/>
</dbReference>
<keyword evidence="9" id="KW-0479">Metal-binding</keyword>
<proteinExistence type="inferred from homology"/>
<dbReference type="InterPro" id="IPR005146">
    <property type="entry name" value="B3/B4_tRNA-bd"/>
</dbReference>
<reference evidence="19" key="1">
    <citation type="submission" date="2023-01" db="EMBL/GenBank/DDBJ databases">
        <title>Key to firefly adult light organ development and bioluminescence: homeobox transcription factors regulate luciferase expression and transportation to peroxisome.</title>
        <authorList>
            <person name="Fu X."/>
        </authorList>
    </citation>
    <scope>NUCLEOTIDE SEQUENCE [LARGE SCALE GENOMIC DNA]</scope>
</reference>
<keyword evidence="19" id="KW-1185">Reference proteome</keyword>
<dbReference type="Proteomes" id="UP001353858">
    <property type="component" value="Unassembled WGS sequence"/>
</dbReference>
<dbReference type="NCBIfam" id="TIGR00471">
    <property type="entry name" value="pheT_arch"/>
    <property type="match status" value="1"/>
</dbReference>
<dbReference type="FunFam" id="3.30.930.10:FF:000032">
    <property type="entry name" value="Phenylalanine--tRNA ligase beta subunit"/>
    <property type="match status" value="1"/>
</dbReference>
<comment type="subunit">
    <text evidence="4">Tetramer of two alpha and two beta subunits.</text>
</comment>
<dbReference type="InterPro" id="IPR004531">
    <property type="entry name" value="Phe-tRNA-synth_IIc_bsu_arc_euk"/>
</dbReference>
<dbReference type="EC" id="6.1.1.20" evidence="5"/>
<dbReference type="Pfam" id="PF17759">
    <property type="entry name" value="tRNA_synthFbeta"/>
    <property type="match status" value="1"/>
</dbReference>
<evidence type="ECO:0000256" key="14">
    <source>
        <dbReference type="ARBA" id="ARBA00023146"/>
    </source>
</evidence>
<evidence type="ECO:0000256" key="2">
    <source>
        <dbReference type="ARBA" id="ARBA00004496"/>
    </source>
</evidence>
<dbReference type="SMART" id="SM00873">
    <property type="entry name" value="B3_4"/>
    <property type="match status" value="1"/>
</dbReference>
<dbReference type="PANTHER" id="PTHR10947:SF0">
    <property type="entry name" value="PHENYLALANINE--TRNA LIGASE BETA SUBUNIT"/>
    <property type="match status" value="1"/>
</dbReference>
<evidence type="ECO:0000256" key="7">
    <source>
        <dbReference type="ARBA" id="ARBA00022490"/>
    </source>
</evidence>
<keyword evidence="10" id="KW-0547">Nucleotide-binding</keyword>
<keyword evidence="12" id="KW-0460">Magnesium</keyword>
<evidence type="ECO:0000256" key="5">
    <source>
        <dbReference type="ARBA" id="ARBA00012814"/>
    </source>
</evidence>
<dbReference type="InterPro" id="IPR040659">
    <property type="entry name" value="PhetRS_B1"/>
</dbReference>
<dbReference type="AlphaFoldDB" id="A0AAN7PYE9"/>
<accession>A0AAN7PYE9</accession>
<comment type="subcellular location">
    <subcellularLocation>
        <location evidence="2">Cytoplasm</location>
    </subcellularLocation>
</comment>
<evidence type="ECO:0000256" key="4">
    <source>
        <dbReference type="ARBA" id="ARBA00011209"/>
    </source>
</evidence>
<dbReference type="GO" id="GO:0003723">
    <property type="term" value="F:RNA binding"/>
    <property type="evidence" value="ECO:0007669"/>
    <property type="project" value="InterPro"/>
</dbReference>